<dbReference type="InterPro" id="IPR014284">
    <property type="entry name" value="RNA_pol_sigma-70_dom"/>
</dbReference>
<evidence type="ECO:0000259" key="7">
    <source>
        <dbReference type="Pfam" id="PF08281"/>
    </source>
</evidence>
<dbReference type="GO" id="GO:0006352">
    <property type="term" value="P:DNA-templated transcription initiation"/>
    <property type="evidence" value="ECO:0007669"/>
    <property type="project" value="InterPro"/>
</dbReference>
<feature type="domain" description="RNA polymerase sigma factor 70 region 4 type 2" evidence="7">
    <location>
        <begin position="103"/>
        <end position="154"/>
    </location>
</feature>
<sequence>MDRKTFESTVARMHTDLTAMARGLLHCTEDAEDVVQECFLKLWTLDLSDAGDLRPLAFTVTRHLCLNMLRRRKLTELQMPEFYDNPDELPNPEAELINRQQVQQVLAIIDELPGLQQMILRMKHIEGMEVEEISKLTGSNAGAIRTNLCRARRAVWNRFNKENEQ</sequence>
<keyword evidence="3" id="KW-0731">Sigma factor</keyword>
<evidence type="ECO:0000256" key="4">
    <source>
        <dbReference type="ARBA" id="ARBA00023125"/>
    </source>
</evidence>
<dbReference type="Pfam" id="PF08281">
    <property type="entry name" value="Sigma70_r4_2"/>
    <property type="match status" value="1"/>
</dbReference>
<keyword evidence="2" id="KW-0805">Transcription regulation</keyword>
<dbReference type="GO" id="GO:0003677">
    <property type="term" value="F:DNA binding"/>
    <property type="evidence" value="ECO:0007669"/>
    <property type="project" value="UniProtKB-KW"/>
</dbReference>
<evidence type="ECO:0000313" key="9">
    <source>
        <dbReference type="Proteomes" id="UP000030103"/>
    </source>
</evidence>
<dbReference type="Proteomes" id="UP000030103">
    <property type="component" value="Unassembled WGS sequence"/>
</dbReference>
<dbReference type="OrthoDB" id="1120819at2"/>
<keyword evidence="5" id="KW-0804">Transcription</keyword>
<evidence type="ECO:0000256" key="1">
    <source>
        <dbReference type="ARBA" id="ARBA00010641"/>
    </source>
</evidence>
<dbReference type="InterPro" id="IPR013324">
    <property type="entry name" value="RNA_pol_sigma_r3/r4-like"/>
</dbReference>
<evidence type="ECO:0000256" key="5">
    <source>
        <dbReference type="ARBA" id="ARBA00023163"/>
    </source>
</evidence>
<evidence type="ECO:0000313" key="8">
    <source>
        <dbReference type="EMBL" id="KGN75625.1"/>
    </source>
</evidence>
<reference evidence="8 9" key="1">
    <citation type="submission" date="2014-09" db="EMBL/GenBank/DDBJ databases">
        <title>Draft Genome Sequence of Porphyromonas macacae COT-192_OH2859.</title>
        <authorList>
            <person name="Wallis C."/>
            <person name="Deusch O."/>
            <person name="O'Flynn C."/>
            <person name="Davis I."/>
            <person name="Horsfall A."/>
            <person name="Kirkwood N."/>
            <person name="Harris S."/>
            <person name="Eisen J.A."/>
            <person name="Coil D.A."/>
            <person name="Darling A.E."/>
            <person name="Jospin G."/>
            <person name="Alexiev A."/>
        </authorList>
    </citation>
    <scope>NUCLEOTIDE SEQUENCE [LARGE SCALE GENOMIC DNA]</scope>
    <source>
        <strain evidence="9">COT-192 OH2859</strain>
    </source>
</reference>
<gene>
    <name evidence="8" type="ORF">HQ47_01400</name>
</gene>
<dbReference type="Gene3D" id="1.10.1740.10">
    <property type="match status" value="1"/>
</dbReference>
<organism evidence="8 9">
    <name type="scientific">Porphyromonas macacae</name>
    <dbReference type="NCBI Taxonomy" id="28115"/>
    <lineage>
        <taxon>Bacteria</taxon>
        <taxon>Pseudomonadati</taxon>
        <taxon>Bacteroidota</taxon>
        <taxon>Bacteroidia</taxon>
        <taxon>Bacteroidales</taxon>
        <taxon>Porphyromonadaceae</taxon>
        <taxon>Porphyromonas</taxon>
    </lineage>
</organism>
<accession>A0A0A2EDT3</accession>
<dbReference type="GO" id="GO:0016987">
    <property type="term" value="F:sigma factor activity"/>
    <property type="evidence" value="ECO:0007669"/>
    <property type="project" value="UniProtKB-KW"/>
</dbReference>
<feature type="domain" description="RNA polymerase sigma-70 region 2" evidence="6">
    <location>
        <begin position="10"/>
        <end position="73"/>
    </location>
</feature>
<dbReference type="InterPro" id="IPR013249">
    <property type="entry name" value="RNA_pol_sigma70_r4_t2"/>
</dbReference>
<dbReference type="InterPro" id="IPR013325">
    <property type="entry name" value="RNA_pol_sigma_r2"/>
</dbReference>
<dbReference type="EMBL" id="JRFA01000004">
    <property type="protein sequence ID" value="KGN75625.1"/>
    <property type="molecule type" value="Genomic_DNA"/>
</dbReference>
<dbReference type="NCBIfam" id="TIGR02937">
    <property type="entry name" value="sigma70-ECF"/>
    <property type="match status" value="1"/>
</dbReference>
<dbReference type="InterPro" id="IPR007627">
    <property type="entry name" value="RNA_pol_sigma70_r2"/>
</dbReference>
<proteinExistence type="inferred from homology"/>
<evidence type="ECO:0000259" key="6">
    <source>
        <dbReference type="Pfam" id="PF04542"/>
    </source>
</evidence>
<dbReference type="PANTHER" id="PTHR43133:SF8">
    <property type="entry name" value="RNA POLYMERASE SIGMA FACTOR HI_1459-RELATED"/>
    <property type="match status" value="1"/>
</dbReference>
<evidence type="ECO:0000256" key="3">
    <source>
        <dbReference type="ARBA" id="ARBA00023082"/>
    </source>
</evidence>
<dbReference type="Gene3D" id="1.10.10.10">
    <property type="entry name" value="Winged helix-like DNA-binding domain superfamily/Winged helix DNA-binding domain"/>
    <property type="match status" value="1"/>
</dbReference>
<dbReference type="AlphaFoldDB" id="A0A0A2EDT3"/>
<protein>
    <submittedName>
        <fullName evidence="8">Uncharacterized protein</fullName>
    </submittedName>
</protein>
<dbReference type="eggNOG" id="COG1595">
    <property type="taxonomic scope" value="Bacteria"/>
</dbReference>
<dbReference type="SUPFAM" id="SSF88659">
    <property type="entry name" value="Sigma3 and sigma4 domains of RNA polymerase sigma factors"/>
    <property type="match status" value="1"/>
</dbReference>
<keyword evidence="4" id="KW-0238">DNA-binding</keyword>
<comment type="similarity">
    <text evidence="1">Belongs to the sigma-70 factor family. ECF subfamily.</text>
</comment>
<comment type="caution">
    <text evidence="8">The sequence shown here is derived from an EMBL/GenBank/DDBJ whole genome shotgun (WGS) entry which is preliminary data.</text>
</comment>
<dbReference type="InterPro" id="IPR039425">
    <property type="entry name" value="RNA_pol_sigma-70-like"/>
</dbReference>
<name>A0A0A2EDT3_9PORP</name>
<dbReference type="RefSeq" id="WP_036850590.1">
    <property type="nucleotide sequence ID" value="NZ_JASBZX010000002.1"/>
</dbReference>
<dbReference type="SUPFAM" id="SSF88946">
    <property type="entry name" value="Sigma2 domain of RNA polymerase sigma factors"/>
    <property type="match status" value="1"/>
</dbReference>
<dbReference type="InterPro" id="IPR036388">
    <property type="entry name" value="WH-like_DNA-bd_sf"/>
</dbReference>
<dbReference type="Pfam" id="PF04542">
    <property type="entry name" value="Sigma70_r2"/>
    <property type="match status" value="1"/>
</dbReference>
<dbReference type="STRING" id="28115.HQ47_01400"/>
<evidence type="ECO:0000256" key="2">
    <source>
        <dbReference type="ARBA" id="ARBA00023015"/>
    </source>
</evidence>
<keyword evidence="9" id="KW-1185">Reference proteome</keyword>
<dbReference type="PANTHER" id="PTHR43133">
    <property type="entry name" value="RNA POLYMERASE ECF-TYPE SIGMA FACTO"/>
    <property type="match status" value="1"/>
</dbReference>